<accession>A0ABT1W3A5</accession>
<organism evidence="2 3">
    <name type="scientific">Endosaccharibacter trunci</name>
    <dbReference type="NCBI Taxonomy" id="2812733"/>
    <lineage>
        <taxon>Bacteria</taxon>
        <taxon>Pseudomonadati</taxon>
        <taxon>Pseudomonadota</taxon>
        <taxon>Alphaproteobacteria</taxon>
        <taxon>Acetobacterales</taxon>
        <taxon>Acetobacteraceae</taxon>
        <taxon>Endosaccharibacter</taxon>
    </lineage>
</organism>
<protein>
    <submittedName>
        <fullName evidence="2">Nicotinamide-nucleotide amidohydrolase family protein</fullName>
    </submittedName>
</protein>
<reference evidence="2 3" key="1">
    <citation type="submission" date="2022-06" db="EMBL/GenBank/DDBJ databases">
        <title>Endosaccharibacter gen. nov., sp. nov., endophytic bacteria isolated from sugarcane.</title>
        <authorList>
            <person name="Pitiwittayakul N."/>
            <person name="Yukphan P."/>
            <person name="Charoenyingcharoen P."/>
            <person name="Tanasupawat S."/>
        </authorList>
    </citation>
    <scope>NUCLEOTIDE SEQUENCE [LARGE SCALE GENOMIC DNA]</scope>
    <source>
        <strain evidence="2 3">KSS8</strain>
    </source>
</reference>
<dbReference type="RefSeq" id="WP_422862764.1">
    <property type="nucleotide sequence ID" value="NZ_JAMSKV010000001.1"/>
</dbReference>
<dbReference type="NCBIfam" id="TIGR00199">
    <property type="entry name" value="PncC_domain"/>
    <property type="match status" value="1"/>
</dbReference>
<dbReference type="InterPro" id="IPR036653">
    <property type="entry name" value="CinA-like_C"/>
</dbReference>
<dbReference type="Proteomes" id="UP001524587">
    <property type="component" value="Unassembled WGS sequence"/>
</dbReference>
<evidence type="ECO:0000313" key="2">
    <source>
        <dbReference type="EMBL" id="MCQ8277334.1"/>
    </source>
</evidence>
<name>A0ABT1W3A5_9PROT</name>
<dbReference type="SUPFAM" id="SSF142433">
    <property type="entry name" value="CinA-like"/>
    <property type="match status" value="1"/>
</dbReference>
<dbReference type="EMBL" id="JAMSKV010000001">
    <property type="protein sequence ID" value="MCQ8277334.1"/>
    <property type="molecule type" value="Genomic_DNA"/>
</dbReference>
<feature type="domain" description="CinA C-terminal" evidence="1">
    <location>
        <begin position="11"/>
        <end position="158"/>
    </location>
</feature>
<comment type="caution">
    <text evidence="2">The sequence shown here is derived from an EMBL/GenBank/DDBJ whole genome shotgun (WGS) entry which is preliminary data.</text>
</comment>
<proteinExistence type="predicted"/>
<dbReference type="Gene3D" id="3.90.950.20">
    <property type="entry name" value="CinA-like"/>
    <property type="match status" value="1"/>
</dbReference>
<dbReference type="Pfam" id="PF02464">
    <property type="entry name" value="CinA"/>
    <property type="match status" value="1"/>
</dbReference>
<evidence type="ECO:0000259" key="1">
    <source>
        <dbReference type="Pfam" id="PF02464"/>
    </source>
</evidence>
<keyword evidence="3" id="KW-1185">Reference proteome</keyword>
<dbReference type="InterPro" id="IPR008136">
    <property type="entry name" value="CinA_C"/>
</dbReference>
<gene>
    <name evidence="2" type="ORF">NFI95_02570</name>
</gene>
<sequence>MDESLLRRSAEALAALQKAELTVATAESCTGGLVSAALTHHAGSSSAILGAAVPYSNAAKHRVLGVPDATLTRFGAVSAEVAEAMATGALNLFGTDIAVAITGIAGPGGGTPEKPVGTVWLGLARRGRPVETRLLSLEGSREAIRLRTAEIALSMVESAAVSP</sequence>
<evidence type="ECO:0000313" key="3">
    <source>
        <dbReference type="Proteomes" id="UP001524587"/>
    </source>
</evidence>